<comment type="caution">
    <text evidence="9">The sequence shown here is derived from an EMBL/GenBank/DDBJ whole genome shotgun (WGS) entry which is preliminary data.</text>
</comment>
<evidence type="ECO:0000256" key="6">
    <source>
        <dbReference type="ARBA" id="ARBA00038076"/>
    </source>
</evidence>
<evidence type="ECO:0000313" key="9">
    <source>
        <dbReference type="EMBL" id="GBG08543.1"/>
    </source>
</evidence>
<feature type="transmembrane region" description="Helical" evidence="7">
    <location>
        <begin position="356"/>
        <end position="374"/>
    </location>
</feature>
<proteinExistence type="inferred from homology"/>
<feature type="transmembrane region" description="Helical" evidence="7">
    <location>
        <begin position="410"/>
        <end position="429"/>
    </location>
</feature>
<dbReference type="Pfam" id="PF02687">
    <property type="entry name" value="FtsX"/>
    <property type="match status" value="2"/>
</dbReference>
<keyword evidence="2" id="KW-1003">Cell membrane</keyword>
<gene>
    <name evidence="9" type="ORF">PAT3040_03130</name>
</gene>
<evidence type="ECO:0000256" key="4">
    <source>
        <dbReference type="ARBA" id="ARBA00022989"/>
    </source>
</evidence>
<keyword evidence="4 7" id="KW-1133">Transmembrane helix</keyword>
<feature type="domain" description="ABC3 transporter permease C-terminal" evidence="8">
    <location>
        <begin position="819"/>
        <end position="939"/>
    </location>
</feature>
<dbReference type="PANTHER" id="PTHR30572">
    <property type="entry name" value="MEMBRANE COMPONENT OF TRANSPORTER-RELATED"/>
    <property type="match status" value="1"/>
</dbReference>
<dbReference type="Proteomes" id="UP000245202">
    <property type="component" value="Unassembled WGS sequence"/>
</dbReference>
<dbReference type="GO" id="GO:0022857">
    <property type="term" value="F:transmembrane transporter activity"/>
    <property type="evidence" value="ECO:0007669"/>
    <property type="project" value="TreeGrafter"/>
</dbReference>
<dbReference type="RefSeq" id="WP_258234991.1">
    <property type="nucleotide sequence ID" value="NZ_BDQX01000171.1"/>
</dbReference>
<keyword evidence="10" id="KW-1185">Reference proteome</keyword>
<feature type="transmembrane region" description="Helical" evidence="7">
    <location>
        <begin position="809"/>
        <end position="836"/>
    </location>
</feature>
<dbReference type="EMBL" id="BDQX01000171">
    <property type="protein sequence ID" value="GBG08543.1"/>
    <property type="molecule type" value="Genomic_DNA"/>
</dbReference>
<comment type="similarity">
    <text evidence="6">Belongs to the ABC-4 integral membrane protein family.</text>
</comment>
<evidence type="ECO:0000256" key="7">
    <source>
        <dbReference type="SAM" id="Phobius"/>
    </source>
</evidence>
<feature type="transmembrane region" description="Helical" evidence="7">
    <location>
        <begin position="450"/>
        <end position="473"/>
    </location>
</feature>
<dbReference type="InterPro" id="IPR050250">
    <property type="entry name" value="Macrolide_Exporter_MacB"/>
</dbReference>
<feature type="transmembrane region" description="Helical" evidence="7">
    <location>
        <begin position="311"/>
        <end position="335"/>
    </location>
</feature>
<dbReference type="PANTHER" id="PTHR30572:SF4">
    <property type="entry name" value="ABC TRANSPORTER PERMEASE YTRF"/>
    <property type="match status" value="1"/>
</dbReference>
<evidence type="ECO:0000259" key="8">
    <source>
        <dbReference type="Pfam" id="PF02687"/>
    </source>
</evidence>
<sequence length="950" mass="107031">MMALLMMIMRKMVKNKWLELSLLSGLILSVALISSIPIYTEAILQRVLLKDLENLQASSGRYPGTVYAKVFMGSTSYWDSGDYEPEQRPQVLKDTNAFMQEDAAERFGLPVKHLVMEAATELYSFIPTDKTKVESETERLAEIAARSDLYDHITLIDGRLPASEPVDGIYEALVVQQSLKALNMVLGHVFEIENGDAKTKIKVKPVGVIDKLDHSDPYWHNHLDEYRKTFFIDYELFKAHFSSSKALPAASASWLFVLDYSGMDLNSVHQYMQTTERIDTHLMNRFSTYSLDSPAVQTVETYFQREADLRLLVWSLYVPLIILLAFYLYMVSNLITERQKTEISVLRSRGASRLQVLTGYLIEGMLLGVIAYAAGPPIGMLLAKALGASSGFLAFVDRTALPVKVTDDSYLYGLYAVISSILMMLFPVFQATRLSIVGQKQQMGRRTNRLFWHRYFFDIIAVAIAIYGLFAFNRQREDMLQLGADVSAFSVDPLLFLVPALFILGFGLLALRLYPLIIRFIFRIGREVWPPYLYSTLIQVGRSGTQYQMVMMFLILTIATGLFSASAARTLNDNLEQKIRYKNGADIVLKSHWLSESSLASSGGTQRIQYVEPPYQAFTELPGVKSAAKVFVQDNAYTLVGNERGLTKVMGIHTADFGRTAWMRDGLLGNHFYEYLNLIALDPKAVLISRSIADKGIRPGDVINVGWSGVEPKTFTVYGIIDYWPTFNPNTMSMTEEQSNAGRPSLVVGHLEYMQKAMALEPYEVWIKLDENAARQPFYDAIAEKKLSLAFMTDTREELQRMGNDPFQLALNGVMTLGFLISVIISFFGFLLYWLLSLTDRVLQFGIFRAMGMSFAQMIGMLITEQILISGAAVLIGGLVGSVTSTWFVSLFQISFNPSTQVPPFQVMFDSSDTTRLYFVVMVMIVMGLLILGWRLSRIKIHQALKLGED</sequence>
<dbReference type="InterPro" id="IPR003838">
    <property type="entry name" value="ABC3_permease_C"/>
</dbReference>
<protein>
    <submittedName>
        <fullName evidence="9">ABC transporter permease</fullName>
    </submittedName>
</protein>
<accession>A0A2R5EXJ8</accession>
<feature type="transmembrane region" description="Helical" evidence="7">
    <location>
        <begin position="916"/>
        <end position="936"/>
    </location>
</feature>
<keyword evidence="5 7" id="KW-0472">Membrane</keyword>
<evidence type="ECO:0000313" key="10">
    <source>
        <dbReference type="Proteomes" id="UP000245202"/>
    </source>
</evidence>
<evidence type="ECO:0000256" key="3">
    <source>
        <dbReference type="ARBA" id="ARBA00022692"/>
    </source>
</evidence>
<name>A0A2R5EXJ8_9BACL</name>
<evidence type="ECO:0000256" key="1">
    <source>
        <dbReference type="ARBA" id="ARBA00004651"/>
    </source>
</evidence>
<reference evidence="9 10" key="1">
    <citation type="submission" date="2017-08" db="EMBL/GenBank/DDBJ databases">
        <title>Substantial Increase in Enzyme Production by Combined Drug-Resistance Mutations in Paenibacillus agaridevorans.</title>
        <authorList>
            <person name="Tanaka Y."/>
            <person name="Funane K."/>
            <person name="Hosaka T."/>
            <person name="Shiwa Y."/>
            <person name="Fujita N."/>
            <person name="Miyazaki T."/>
            <person name="Yoshikawa H."/>
            <person name="Murakami K."/>
            <person name="Kasahara K."/>
            <person name="Inaoka T."/>
            <person name="Hiraga Y."/>
            <person name="Ochi K."/>
        </authorList>
    </citation>
    <scope>NUCLEOTIDE SEQUENCE [LARGE SCALE GENOMIC DNA]</scope>
    <source>
        <strain evidence="9 10">T-3040</strain>
    </source>
</reference>
<organism evidence="9 10">
    <name type="scientific">Paenibacillus agaridevorans</name>
    <dbReference type="NCBI Taxonomy" id="171404"/>
    <lineage>
        <taxon>Bacteria</taxon>
        <taxon>Bacillati</taxon>
        <taxon>Bacillota</taxon>
        <taxon>Bacilli</taxon>
        <taxon>Bacillales</taxon>
        <taxon>Paenibacillaceae</taxon>
        <taxon>Paenibacillus</taxon>
    </lineage>
</organism>
<comment type="subcellular location">
    <subcellularLocation>
        <location evidence="1">Cell membrane</location>
        <topology evidence="1">Multi-pass membrane protein</topology>
    </subcellularLocation>
</comment>
<keyword evidence="3 7" id="KW-0812">Transmembrane</keyword>
<feature type="domain" description="ABC3 transporter permease C-terminal" evidence="8">
    <location>
        <begin position="320"/>
        <end position="435"/>
    </location>
</feature>
<feature type="transmembrane region" description="Helical" evidence="7">
    <location>
        <begin position="493"/>
        <end position="514"/>
    </location>
</feature>
<dbReference type="AlphaFoldDB" id="A0A2R5EXJ8"/>
<feature type="transmembrane region" description="Helical" evidence="7">
    <location>
        <begin position="875"/>
        <end position="896"/>
    </location>
</feature>
<dbReference type="GO" id="GO:0005886">
    <property type="term" value="C:plasma membrane"/>
    <property type="evidence" value="ECO:0007669"/>
    <property type="project" value="UniProtKB-SubCell"/>
</dbReference>
<evidence type="ECO:0000256" key="5">
    <source>
        <dbReference type="ARBA" id="ARBA00023136"/>
    </source>
</evidence>
<evidence type="ECO:0000256" key="2">
    <source>
        <dbReference type="ARBA" id="ARBA00022475"/>
    </source>
</evidence>